<gene>
    <name evidence="1" type="ORF">LSAA_14902</name>
</gene>
<accession>A0A7R8D9K9</accession>
<dbReference type="EMBL" id="HG994588">
    <property type="protein sequence ID" value="CAF3046198.1"/>
    <property type="molecule type" value="Genomic_DNA"/>
</dbReference>
<evidence type="ECO:0000313" key="2">
    <source>
        <dbReference type="Proteomes" id="UP000675881"/>
    </source>
</evidence>
<name>A0A7R8D9K9_LEPSM</name>
<dbReference type="Proteomes" id="UP000675881">
    <property type="component" value="Chromosome 9"/>
</dbReference>
<protein>
    <submittedName>
        <fullName evidence="1">(salmon louse) hypothetical protein</fullName>
    </submittedName>
</protein>
<keyword evidence="2" id="KW-1185">Reference proteome</keyword>
<dbReference type="AlphaFoldDB" id="A0A7R8D9K9"/>
<reference evidence="1" key="1">
    <citation type="submission" date="2021-02" db="EMBL/GenBank/DDBJ databases">
        <authorList>
            <person name="Bekaert M."/>
        </authorList>
    </citation>
    <scope>NUCLEOTIDE SEQUENCE</scope>
    <source>
        <strain evidence="1">IoA-00</strain>
    </source>
</reference>
<sequence>MSDNFDGWLTDGDEVDFIPMTRCKSTLSHISAKSKVSFAKEVNVHDYDEDEGSKSLGRKIRRSFKIKRAGSLMSNVNFENKQPGFGIIHFMTLKIIFWDILISIGDVVSDFMQGTSLIMTPGHHIYGWNRPWSQNTFVYCGLLVLFYPIVPVIAFMALLWHNQNDLDNKQKMEKFRQAEYRAMISHAIAGGIESPVQFVLQIWLILNGIRPLPCSYSRHN</sequence>
<evidence type="ECO:0000313" key="1">
    <source>
        <dbReference type="EMBL" id="CAF3046198.1"/>
    </source>
</evidence>
<proteinExistence type="predicted"/>
<organism evidence="1 2">
    <name type="scientific">Lepeophtheirus salmonis</name>
    <name type="common">Salmon louse</name>
    <name type="synonym">Caligus salmonis</name>
    <dbReference type="NCBI Taxonomy" id="72036"/>
    <lineage>
        <taxon>Eukaryota</taxon>
        <taxon>Metazoa</taxon>
        <taxon>Ecdysozoa</taxon>
        <taxon>Arthropoda</taxon>
        <taxon>Crustacea</taxon>
        <taxon>Multicrustacea</taxon>
        <taxon>Hexanauplia</taxon>
        <taxon>Copepoda</taxon>
        <taxon>Siphonostomatoida</taxon>
        <taxon>Caligidae</taxon>
        <taxon>Lepeophtheirus</taxon>
    </lineage>
</organism>